<gene>
    <name evidence="4" type="ORF">G647_02328</name>
</gene>
<dbReference type="InterPro" id="IPR002347">
    <property type="entry name" value="SDR_fam"/>
</dbReference>
<dbReference type="Gene3D" id="3.40.50.720">
    <property type="entry name" value="NAD(P)-binding Rossmann-like Domain"/>
    <property type="match status" value="1"/>
</dbReference>
<keyword evidence="3" id="KW-0560">Oxidoreductase</keyword>
<evidence type="ECO:0008006" key="6">
    <source>
        <dbReference type="Google" id="ProtNLM"/>
    </source>
</evidence>
<sequence length="294" mass="31264">MATTIATATADLRAQNLFRFDHQVALITGGASGLGEMAAQAFVQNGAKVFIASRKESELQSVAQRLNALGPGTCEYIVADLKDKAGCERLGAEVKKRTDVLTVLINNSGATWGAPADDFPEHGWDKIMALNVKAIFYLTVELVPLLEKSAAKDLPSRVINIASVAGLMTSDPTVTEEGGLSVVGHGAYSYGPSKAACIHLSRQQASQYAPRNILVNCICPGLFPSRMSSFGIQKSLDFFLSSQPTGKIGTPEDFAGLVLYLCSRGSGHVTGNVIEIDGGSMRSGWRLKAKRSKI</sequence>
<protein>
    <recommendedName>
        <fullName evidence="6">3-oxoacyl-[acyl-carrier-protein] reductase</fullName>
    </recommendedName>
</protein>
<evidence type="ECO:0000313" key="4">
    <source>
        <dbReference type="EMBL" id="ETI25555.1"/>
    </source>
</evidence>
<evidence type="ECO:0000256" key="1">
    <source>
        <dbReference type="ARBA" id="ARBA00006484"/>
    </source>
</evidence>
<comment type="similarity">
    <text evidence="1">Belongs to the short-chain dehydrogenases/reductases (SDR) family.</text>
</comment>
<dbReference type="Pfam" id="PF13561">
    <property type="entry name" value="adh_short_C2"/>
    <property type="match status" value="1"/>
</dbReference>
<dbReference type="SUPFAM" id="SSF51735">
    <property type="entry name" value="NAD(P)-binding Rossmann-fold domains"/>
    <property type="match status" value="1"/>
</dbReference>
<evidence type="ECO:0000256" key="3">
    <source>
        <dbReference type="ARBA" id="ARBA00023002"/>
    </source>
</evidence>
<dbReference type="GeneID" id="19980821"/>
<dbReference type="InterPro" id="IPR036291">
    <property type="entry name" value="NAD(P)-bd_dom_sf"/>
</dbReference>
<dbReference type="AlphaFoldDB" id="V9DFC0"/>
<dbReference type="PANTHER" id="PTHR43618">
    <property type="entry name" value="7-ALPHA-HYDROXYSTEROID DEHYDROGENASE"/>
    <property type="match status" value="1"/>
</dbReference>
<dbReference type="RefSeq" id="XP_008724900.1">
    <property type="nucleotide sequence ID" value="XM_008726678.1"/>
</dbReference>
<dbReference type="GO" id="GO:0016491">
    <property type="term" value="F:oxidoreductase activity"/>
    <property type="evidence" value="ECO:0007669"/>
    <property type="project" value="UniProtKB-KW"/>
</dbReference>
<dbReference type="PANTHER" id="PTHR43618:SF8">
    <property type="entry name" value="7ALPHA-HYDROXYSTEROID DEHYDROGENASE"/>
    <property type="match status" value="1"/>
</dbReference>
<dbReference type="PRINTS" id="PR00080">
    <property type="entry name" value="SDRFAMILY"/>
</dbReference>
<reference evidence="4 5" key="1">
    <citation type="submission" date="2013-03" db="EMBL/GenBank/DDBJ databases">
        <title>The Genome Sequence of Cladophialophora carrionii CBS 160.54.</title>
        <authorList>
            <consortium name="The Broad Institute Genomics Platform"/>
            <person name="Cuomo C."/>
            <person name="de Hoog S."/>
            <person name="Gorbushina A."/>
            <person name="Walker B."/>
            <person name="Young S.K."/>
            <person name="Zeng Q."/>
            <person name="Gargeya S."/>
            <person name="Fitzgerald M."/>
            <person name="Haas B."/>
            <person name="Abouelleil A."/>
            <person name="Allen A.W."/>
            <person name="Alvarado L."/>
            <person name="Arachchi H.M."/>
            <person name="Berlin A.M."/>
            <person name="Chapman S.B."/>
            <person name="Gainer-Dewar J."/>
            <person name="Goldberg J."/>
            <person name="Griggs A."/>
            <person name="Gujja S."/>
            <person name="Hansen M."/>
            <person name="Howarth C."/>
            <person name="Imamovic A."/>
            <person name="Ireland A."/>
            <person name="Larimer J."/>
            <person name="McCowan C."/>
            <person name="Murphy C."/>
            <person name="Pearson M."/>
            <person name="Poon T.W."/>
            <person name="Priest M."/>
            <person name="Roberts A."/>
            <person name="Saif S."/>
            <person name="Shea T."/>
            <person name="Sisk P."/>
            <person name="Sykes S."/>
            <person name="Wortman J."/>
            <person name="Nusbaum C."/>
            <person name="Birren B."/>
        </authorList>
    </citation>
    <scope>NUCLEOTIDE SEQUENCE [LARGE SCALE GENOMIC DNA]</scope>
    <source>
        <strain evidence="4 5">CBS 160.54</strain>
    </source>
</reference>
<dbReference type="PRINTS" id="PR00081">
    <property type="entry name" value="GDHRDH"/>
</dbReference>
<dbReference type="OrthoDB" id="294295at2759"/>
<dbReference type="HOGENOM" id="CLU_010194_1_1_1"/>
<proteinExistence type="inferred from homology"/>
<dbReference type="EMBL" id="KB822703">
    <property type="protein sequence ID" value="ETI25555.1"/>
    <property type="molecule type" value="Genomic_DNA"/>
</dbReference>
<keyword evidence="2" id="KW-0521">NADP</keyword>
<dbReference type="FunFam" id="3.40.50.720:FF:000084">
    <property type="entry name" value="Short-chain dehydrogenase reductase"/>
    <property type="match status" value="1"/>
</dbReference>
<accession>V9DFC0</accession>
<dbReference type="InterPro" id="IPR052178">
    <property type="entry name" value="Sec_Metab_Biosynth_SDR"/>
</dbReference>
<organism evidence="4 5">
    <name type="scientific">Cladophialophora carrionii CBS 160.54</name>
    <dbReference type="NCBI Taxonomy" id="1279043"/>
    <lineage>
        <taxon>Eukaryota</taxon>
        <taxon>Fungi</taxon>
        <taxon>Dikarya</taxon>
        <taxon>Ascomycota</taxon>
        <taxon>Pezizomycotina</taxon>
        <taxon>Eurotiomycetes</taxon>
        <taxon>Chaetothyriomycetidae</taxon>
        <taxon>Chaetothyriales</taxon>
        <taxon>Herpotrichiellaceae</taxon>
        <taxon>Cladophialophora</taxon>
    </lineage>
</organism>
<dbReference type="VEuPathDB" id="FungiDB:G647_02328"/>
<name>V9DFC0_9EURO</name>
<dbReference type="Proteomes" id="UP000030678">
    <property type="component" value="Unassembled WGS sequence"/>
</dbReference>
<evidence type="ECO:0000313" key="5">
    <source>
        <dbReference type="Proteomes" id="UP000030678"/>
    </source>
</evidence>
<evidence type="ECO:0000256" key="2">
    <source>
        <dbReference type="ARBA" id="ARBA00022857"/>
    </source>
</evidence>